<gene>
    <name evidence="4" type="ORF">MZV50_24555</name>
</gene>
<protein>
    <submittedName>
        <fullName evidence="4">DUF2799 domain-containing protein</fullName>
    </submittedName>
</protein>
<evidence type="ECO:0000256" key="3">
    <source>
        <dbReference type="SAM" id="SignalP"/>
    </source>
</evidence>
<evidence type="ECO:0000313" key="5">
    <source>
        <dbReference type="Proteomes" id="UP001057520"/>
    </source>
</evidence>
<feature type="signal peptide" evidence="3">
    <location>
        <begin position="1"/>
        <end position="16"/>
    </location>
</feature>
<feature type="chain" id="PRO_5046093403" evidence="3">
    <location>
        <begin position="17"/>
        <end position="217"/>
    </location>
</feature>
<evidence type="ECO:0000313" key="4">
    <source>
        <dbReference type="EMBL" id="USQ95676.1"/>
    </source>
</evidence>
<feature type="compositionally biased region" description="Basic and acidic residues" evidence="2">
    <location>
        <begin position="142"/>
        <end position="158"/>
    </location>
</feature>
<evidence type="ECO:0000256" key="1">
    <source>
        <dbReference type="SAM" id="Coils"/>
    </source>
</evidence>
<keyword evidence="1" id="KW-0175">Coiled coil</keyword>
<sequence>MLSLSMRSLIIGAAVAAGALMTASCATISKEQCLRGDWGAVGYDDGLDGRPMSRLDDHAKACAKTGVTPDPVPYFAARAEGLKRYCTEPNGFRVGREGHTYAGVCAPPAEAEFLGGYADGERVHAATQRLESARSDLSSADSRAETRARQADGVEDELRNPKLTDEQIRELRDRLNRLRRERRDAIEDGRRADAAIRDAEREVDDLRARFSPRYGGW</sequence>
<name>A0ABY4ZUR6_9CAUL</name>
<evidence type="ECO:0000256" key="2">
    <source>
        <dbReference type="SAM" id="MobiDB-lite"/>
    </source>
</evidence>
<dbReference type="Pfam" id="PF10973">
    <property type="entry name" value="DUF2799"/>
    <property type="match status" value="1"/>
</dbReference>
<dbReference type="EMBL" id="CP096040">
    <property type="protein sequence ID" value="USQ95676.1"/>
    <property type="molecule type" value="Genomic_DNA"/>
</dbReference>
<dbReference type="Proteomes" id="UP001057520">
    <property type="component" value="Chromosome"/>
</dbReference>
<proteinExistence type="predicted"/>
<keyword evidence="3" id="KW-0732">Signal</keyword>
<feature type="coiled-coil region" evidence="1">
    <location>
        <begin position="168"/>
        <end position="209"/>
    </location>
</feature>
<dbReference type="InterPro" id="IPR021242">
    <property type="entry name" value="DUF2799"/>
</dbReference>
<feature type="region of interest" description="Disordered" evidence="2">
    <location>
        <begin position="129"/>
        <end position="158"/>
    </location>
</feature>
<organism evidence="4 5">
    <name type="scientific">Caulobacter segnis</name>
    <dbReference type="NCBI Taxonomy" id="88688"/>
    <lineage>
        <taxon>Bacteria</taxon>
        <taxon>Pseudomonadati</taxon>
        <taxon>Pseudomonadota</taxon>
        <taxon>Alphaproteobacteria</taxon>
        <taxon>Caulobacterales</taxon>
        <taxon>Caulobacteraceae</taxon>
        <taxon>Caulobacter</taxon>
    </lineage>
</organism>
<accession>A0ABY4ZUR6</accession>
<dbReference type="PROSITE" id="PS51257">
    <property type="entry name" value="PROKAR_LIPOPROTEIN"/>
    <property type="match status" value="1"/>
</dbReference>
<reference evidence="4 5" key="1">
    <citation type="submission" date="2022-04" db="EMBL/GenBank/DDBJ databases">
        <title>Genome sequence of soybean root-associated Caulobacter segnis RL271.</title>
        <authorList>
            <person name="Longley R."/>
            <person name="Bonito G."/>
            <person name="Trigodet F."/>
            <person name="Crosson S."/>
            <person name="Fiebig A."/>
        </authorList>
    </citation>
    <scope>NUCLEOTIDE SEQUENCE [LARGE SCALE GENOMIC DNA]</scope>
    <source>
        <strain evidence="4 5">RL271</strain>
    </source>
</reference>
<keyword evidence="5" id="KW-1185">Reference proteome</keyword>